<accession>A0A0P1FAF8</accession>
<gene>
    <name evidence="1" type="ORF">TG4357_01678</name>
</gene>
<sequence>MPPVQVVDAFGTVATVMLAGRLSLKASAVAGIRAPVLLMVKVSVEVAPSAMALGENAAVKPGVGAVVTDSVSLAVPPDPKSLDKAPEVFT</sequence>
<protein>
    <submittedName>
        <fullName evidence="1">Uncharacterized protein</fullName>
    </submittedName>
</protein>
<organism evidence="1 2">
    <name type="scientific">Thalassovita gelatinovora</name>
    <name type="common">Thalassobius gelatinovorus</name>
    <dbReference type="NCBI Taxonomy" id="53501"/>
    <lineage>
        <taxon>Bacteria</taxon>
        <taxon>Pseudomonadati</taxon>
        <taxon>Pseudomonadota</taxon>
        <taxon>Alphaproteobacteria</taxon>
        <taxon>Rhodobacterales</taxon>
        <taxon>Roseobacteraceae</taxon>
        <taxon>Thalassovita</taxon>
    </lineage>
</organism>
<dbReference type="AlphaFoldDB" id="A0A0P1FAF8"/>
<dbReference type="Proteomes" id="UP000051587">
    <property type="component" value="Unassembled WGS sequence"/>
</dbReference>
<dbReference type="EMBL" id="CYSA01000015">
    <property type="protein sequence ID" value="CUH65085.1"/>
    <property type="molecule type" value="Genomic_DNA"/>
</dbReference>
<keyword evidence="2" id="KW-1185">Reference proteome</keyword>
<reference evidence="1 2" key="1">
    <citation type="submission" date="2015-09" db="EMBL/GenBank/DDBJ databases">
        <authorList>
            <consortium name="Swine Surveillance"/>
        </authorList>
    </citation>
    <scope>NUCLEOTIDE SEQUENCE [LARGE SCALE GENOMIC DNA]</scope>
    <source>
        <strain evidence="1 2">CECT 4357</strain>
    </source>
</reference>
<evidence type="ECO:0000313" key="2">
    <source>
        <dbReference type="Proteomes" id="UP000051587"/>
    </source>
</evidence>
<evidence type="ECO:0000313" key="1">
    <source>
        <dbReference type="EMBL" id="CUH65085.1"/>
    </source>
</evidence>
<proteinExistence type="predicted"/>
<name>A0A0P1FAF8_THAGE</name>